<keyword evidence="2" id="KW-0645">Protease</keyword>
<keyword evidence="5" id="KW-0812">Transmembrane</keyword>
<accession>A0A3L6TGX3</accession>
<evidence type="ECO:0000259" key="6">
    <source>
        <dbReference type="PROSITE" id="PS50600"/>
    </source>
</evidence>
<dbReference type="SUPFAM" id="SSF54001">
    <property type="entry name" value="Cysteine proteinases"/>
    <property type="match status" value="1"/>
</dbReference>
<protein>
    <recommendedName>
        <fullName evidence="6">Ubiquitin-like protease family profile domain-containing protein</fullName>
    </recommendedName>
</protein>
<keyword evidence="8" id="KW-1185">Reference proteome</keyword>
<feature type="region of interest" description="Disordered" evidence="4">
    <location>
        <begin position="779"/>
        <end position="799"/>
    </location>
</feature>
<evidence type="ECO:0000256" key="3">
    <source>
        <dbReference type="ARBA" id="ARBA00022801"/>
    </source>
</evidence>
<sequence>MASGLRVSWAGLNGVHGLPKLNQSHVGPIAYMCIGFILVAFTYAWLRRYKVMWTVILRLQLTPSTQPRMATILEFWYWVRVIPYPMYGVNYEPIKPPLMVRWKDINARRRWLAYYKDQIDGGTRQILESLANDARTDIGLQLDKRLLQIEHKFDKKMIAQHEELAKLKKDKIMEVRVSGIEDDIAEMQTVIKHQGSPSTQQLVDPSPHIARREPIIDHNYKLTEDDNDAAAFVELSYDNTTVVEIEGHLIAAKQLRAIVSEGFMVGLDAYVDISNVKNASVSFISTLQARVLLTENLRNDKYMQFRKLINDKCVGRHLVFVPMNVNNNHWVLLVLNVKKIEVQILNSIAEMRDKEKEKALPLLVLLSCHLALIRRIEPALCAAATAFPRSWPLPFYAKLPRSCLHPCSQLPPPFPKNPRPTHLHHSRCLAKDHPAENPMLGLPFDGALPRSSSPGLAMRRTFASSSSLGETPTSPTPAPAPVQAQVQLEEGELPPDGESVATSTGDDAVSPQRPGYTDVYMPPIRLSLFSQLAFAVVDTPTTAPAQVVRDVMVGQGGNPRVTLASSTFGAMLSNNAHENTVERQPFLGREHTVTLVRHDDNTPNRHYFEHKAFVTVAIKDYPLEHRNRERIIFSVSPYANPNFADPGVDFSAIILTINTEGVADIPFEEYFKNHCGVGALACLEIVNVELLGDSGSDSDSSGPPSPGPWIPSGAGDGAGLSTPAQSSGSVLGARLGAPDANPGPGVGGARRMAPPLHMHSWKVLLLRVEVLGRCRWTTSSRLPSGATRDNASSRRYVGAQSSPSQARWLSARTAVPFTNFGRLTMAATAHTSKSPASPSALTFVETRVSSIGTGGHTTFSVDVICSGPMAPLGNLSLLDAANLCDAGGLPCSFPAVEPLPPKERKRHGPPSPAVPVTVVTTTGSPTAPAPLGQGSPPTPSFNSLDLEVQACNKAGSFEGGLNRDNTSGWTRASLGAMVPPAPAAVAVSREPQPLSGPTVVDLTTLNAVVPAEPGSPDLRCYETLEPVAVAVVRLMKRKHGVD</sequence>
<evidence type="ECO:0000256" key="4">
    <source>
        <dbReference type="SAM" id="MobiDB-lite"/>
    </source>
</evidence>
<dbReference type="PROSITE" id="PS50600">
    <property type="entry name" value="ULP_PROTEASE"/>
    <property type="match status" value="1"/>
</dbReference>
<keyword evidence="3" id="KW-0378">Hydrolase</keyword>
<feature type="domain" description="Ubiquitin-like protease family profile" evidence="6">
    <location>
        <begin position="220"/>
        <end position="686"/>
    </location>
</feature>
<dbReference type="Gene3D" id="3.40.395.10">
    <property type="entry name" value="Adenoviral Proteinase, Chain A"/>
    <property type="match status" value="1"/>
</dbReference>
<dbReference type="Proteomes" id="UP000275267">
    <property type="component" value="Unassembled WGS sequence"/>
</dbReference>
<feature type="transmembrane region" description="Helical" evidence="5">
    <location>
        <begin position="29"/>
        <end position="46"/>
    </location>
</feature>
<dbReference type="EMBL" id="PQIB02000001">
    <property type="protein sequence ID" value="RLN39579.1"/>
    <property type="molecule type" value="Genomic_DNA"/>
</dbReference>
<dbReference type="GO" id="GO:0006508">
    <property type="term" value="P:proteolysis"/>
    <property type="evidence" value="ECO:0007669"/>
    <property type="project" value="UniProtKB-KW"/>
</dbReference>
<keyword evidence="5" id="KW-1133">Transmembrane helix</keyword>
<proteinExistence type="inferred from homology"/>
<feature type="region of interest" description="Disordered" evidence="4">
    <location>
        <begin position="493"/>
        <end position="514"/>
    </location>
</feature>
<dbReference type="InterPro" id="IPR003653">
    <property type="entry name" value="Peptidase_C48_C"/>
</dbReference>
<dbReference type="PANTHER" id="PTHR34303:SF8">
    <property type="entry name" value="OS09G0372600 PROTEIN"/>
    <property type="match status" value="1"/>
</dbReference>
<evidence type="ECO:0000256" key="2">
    <source>
        <dbReference type="ARBA" id="ARBA00022670"/>
    </source>
</evidence>
<gene>
    <name evidence="7" type="ORF">C2845_PM01G32140</name>
</gene>
<feature type="compositionally biased region" description="Polar residues" evidence="4">
    <location>
        <begin position="779"/>
        <end position="790"/>
    </location>
</feature>
<comment type="similarity">
    <text evidence="1">Belongs to the peptidase C48 family.</text>
</comment>
<evidence type="ECO:0000256" key="1">
    <source>
        <dbReference type="ARBA" id="ARBA00005234"/>
    </source>
</evidence>
<dbReference type="InterPro" id="IPR038765">
    <property type="entry name" value="Papain-like_cys_pep_sf"/>
</dbReference>
<evidence type="ECO:0000313" key="8">
    <source>
        <dbReference type="Proteomes" id="UP000275267"/>
    </source>
</evidence>
<organism evidence="7 8">
    <name type="scientific">Panicum miliaceum</name>
    <name type="common">Proso millet</name>
    <name type="synonym">Broomcorn millet</name>
    <dbReference type="NCBI Taxonomy" id="4540"/>
    <lineage>
        <taxon>Eukaryota</taxon>
        <taxon>Viridiplantae</taxon>
        <taxon>Streptophyta</taxon>
        <taxon>Embryophyta</taxon>
        <taxon>Tracheophyta</taxon>
        <taxon>Spermatophyta</taxon>
        <taxon>Magnoliopsida</taxon>
        <taxon>Liliopsida</taxon>
        <taxon>Poales</taxon>
        <taxon>Poaceae</taxon>
        <taxon>PACMAD clade</taxon>
        <taxon>Panicoideae</taxon>
        <taxon>Panicodae</taxon>
        <taxon>Paniceae</taxon>
        <taxon>Panicinae</taxon>
        <taxon>Panicum</taxon>
        <taxon>Panicum sect. Panicum</taxon>
    </lineage>
</organism>
<comment type="caution">
    <text evidence="7">The sequence shown here is derived from an EMBL/GenBank/DDBJ whole genome shotgun (WGS) entry which is preliminary data.</text>
</comment>
<dbReference type="PANTHER" id="PTHR34303">
    <property type="entry name" value="OS01G0890400 PROTEIN-RELATED"/>
    <property type="match status" value="1"/>
</dbReference>
<dbReference type="OrthoDB" id="675134at2759"/>
<dbReference type="Pfam" id="PF02902">
    <property type="entry name" value="Peptidase_C48"/>
    <property type="match status" value="1"/>
</dbReference>
<name>A0A3L6TGX3_PANMI</name>
<dbReference type="GO" id="GO:0008234">
    <property type="term" value="F:cysteine-type peptidase activity"/>
    <property type="evidence" value="ECO:0007669"/>
    <property type="project" value="InterPro"/>
</dbReference>
<keyword evidence="5" id="KW-0472">Membrane</keyword>
<evidence type="ECO:0000313" key="7">
    <source>
        <dbReference type="EMBL" id="RLN39579.1"/>
    </source>
</evidence>
<evidence type="ECO:0000256" key="5">
    <source>
        <dbReference type="SAM" id="Phobius"/>
    </source>
</evidence>
<reference evidence="8" key="1">
    <citation type="journal article" date="2019" name="Nat. Commun.">
        <title>The genome of broomcorn millet.</title>
        <authorList>
            <person name="Zou C."/>
            <person name="Miki D."/>
            <person name="Li D."/>
            <person name="Tang Q."/>
            <person name="Xiao L."/>
            <person name="Rajput S."/>
            <person name="Deng P."/>
            <person name="Jia W."/>
            <person name="Huang R."/>
            <person name="Zhang M."/>
            <person name="Sun Y."/>
            <person name="Hu J."/>
            <person name="Fu X."/>
            <person name="Schnable P.S."/>
            <person name="Li F."/>
            <person name="Zhang H."/>
            <person name="Feng B."/>
            <person name="Zhu X."/>
            <person name="Liu R."/>
            <person name="Schnable J.C."/>
            <person name="Zhu J.-K."/>
            <person name="Zhang H."/>
        </authorList>
    </citation>
    <scope>NUCLEOTIDE SEQUENCE [LARGE SCALE GENOMIC DNA]</scope>
</reference>
<dbReference type="AlphaFoldDB" id="A0A3L6TGX3"/>
<feature type="region of interest" description="Disordered" evidence="4">
    <location>
        <begin position="694"/>
        <end position="751"/>
    </location>
</feature>